<dbReference type="PANTHER" id="PTHR45935:SF15">
    <property type="entry name" value="SCAN BOX DOMAIN-CONTAINING PROTEIN"/>
    <property type="match status" value="1"/>
</dbReference>
<feature type="compositionally biased region" description="Basic and acidic residues" evidence="6">
    <location>
        <begin position="226"/>
        <end position="243"/>
    </location>
</feature>
<feature type="region of interest" description="Disordered" evidence="6">
    <location>
        <begin position="221"/>
        <end position="247"/>
    </location>
</feature>
<keyword evidence="5" id="KW-0539">Nucleus</keyword>
<protein>
    <recommendedName>
        <fullName evidence="11">SCAN box domain-containing protein</fullName>
    </recommendedName>
</protein>
<reference evidence="9" key="2">
    <citation type="submission" date="2025-08" db="UniProtKB">
        <authorList>
            <consortium name="Ensembl"/>
        </authorList>
    </citation>
    <scope>IDENTIFICATION</scope>
</reference>
<proteinExistence type="predicted"/>
<accession>A0A803SWK9</accession>
<dbReference type="GeneTree" id="ENSGT00940000166756"/>
<dbReference type="GO" id="GO:0046872">
    <property type="term" value="F:metal ion binding"/>
    <property type="evidence" value="ECO:0007669"/>
    <property type="project" value="UniProtKB-KW"/>
</dbReference>
<organism evidence="9 10">
    <name type="scientific">Anolis carolinensis</name>
    <name type="common">Green anole</name>
    <name type="synonym">American chameleon</name>
    <dbReference type="NCBI Taxonomy" id="28377"/>
    <lineage>
        <taxon>Eukaryota</taxon>
        <taxon>Metazoa</taxon>
        <taxon>Chordata</taxon>
        <taxon>Craniata</taxon>
        <taxon>Vertebrata</taxon>
        <taxon>Euteleostomi</taxon>
        <taxon>Lepidosauria</taxon>
        <taxon>Squamata</taxon>
        <taxon>Bifurcata</taxon>
        <taxon>Unidentata</taxon>
        <taxon>Episquamata</taxon>
        <taxon>Toxicofera</taxon>
        <taxon>Iguania</taxon>
        <taxon>Dactyloidae</taxon>
        <taxon>Anolis</taxon>
    </lineage>
</organism>
<keyword evidence="10" id="KW-1185">Reference proteome</keyword>
<keyword evidence="4" id="KW-0804">Transcription</keyword>
<dbReference type="InterPro" id="IPR001909">
    <property type="entry name" value="KRAB"/>
</dbReference>
<dbReference type="InterPro" id="IPR027806">
    <property type="entry name" value="HARBI1_dom"/>
</dbReference>
<evidence type="ECO:0000256" key="4">
    <source>
        <dbReference type="ARBA" id="ARBA00023163"/>
    </source>
</evidence>
<evidence type="ECO:0000256" key="5">
    <source>
        <dbReference type="ARBA" id="ARBA00023242"/>
    </source>
</evidence>
<evidence type="ECO:0000259" key="7">
    <source>
        <dbReference type="PROSITE" id="PS50804"/>
    </source>
</evidence>
<dbReference type="Pfam" id="PF13359">
    <property type="entry name" value="DDE_Tnp_4"/>
    <property type="match status" value="1"/>
</dbReference>
<dbReference type="InterPro" id="IPR003309">
    <property type="entry name" value="SCAN_dom"/>
</dbReference>
<dbReference type="Ensembl" id="ENSACAT00000042270.1">
    <property type="protein sequence ID" value="ENSACAP00000027349.1"/>
    <property type="gene ID" value="ENSACAG00000036901.1"/>
</dbReference>
<feature type="domain" description="KRAB" evidence="8">
    <location>
        <begin position="265"/>
        <end position="344"/>
    </location>
</feature>
<dbReference type="AlphaFoldDB" id="A0A803SWK9"/>
<dbReference type="PANTHER" id="PTHR45935">
    <property type="entry name" value="PROTEIN ZBED8-RELATED"/>
    <property type="match status" value="1"/>
</dbReference>
<evidence type="ECO:0000256" key="2">
    <source>
        <dbReference type="ARBA" id="ARBA00022723"/>
    </source>
</evidence>
<dbReference type="Pfam" id="PF01352">
    <property type="entry name" value="KRAB"/>
    <property type="match status" value="1"/>
</dbReference>
<dbReference type="InterPro" id="IPR038269">
    <property type="entry name" value="SCAN_sf"/>
</dbReference>
<dbReference type="Gene3D" id="6.10.140.140">
    <property type="match status" value="1"/>
</dbReference>
<keyword evidence="2" id="KW-0479">Metal-binding</keyword>
<dbReference type="InterPro" id="IPR050916">
    <property type="entry name" value="SCAN-C2H2_zinc_finger"/>
</dbReference>
<evidence type="ECO:0000256" key="6">
    <source>
        <dbReference type="SAM" id="MobiDB-lite"/>
    </source>
</evidence>
<dbReference type="CDD" id="cd07765">
    <property type="entry name" value="KRAB_A-box"/>
    <property type="match status" value="1"/>
</dbReference>
<dbReference type="SUPFAM" id="SSF47353">
    <property type="entry name" value="Retrovirus capsid dimerization domain-like"/>
    <property type="match status" value="1"/>
</dbReference>
<feature type="region of interest" description="Disordered" evidence="6">
    <location>
        <begin position="61"/>
        <end position="86"/>
    </location>
</feature>
<evidence type="ECO:0000259" key="8">
    <source>
        <dbReference type="PROSITE" id="PS50805"/>
    </source>
</evidence>
<evidence type="ECO:0008006" key="11">
    <source>
        <dbReference type="Google" id="ProtNLM"/>
    </source>
</evidence>
<dbReference type="InterPro" id="IPR036051">
    <property type="entry name" value="KRAB_dom_sf"/>
</dbReference>
<name>A0A803SWK9_ANOCA</name>
<keyword evidence="3" id="KW-0805">Transcription regulation</keyword>
<reference evidence="9" key="3">
    <citation type="submission" date="2025-09" db="UniProtKB">
        <authorList>
            <consortium name="Ensembl"/>
        </authorList>
    </citation>
    <scope>IDENTIFICATION</scope>
</reference>
<evidence type="ECO:0000256" key="3">
    <source>
        <dbReference type="ARBA" id="ARBA00023015"/>
    </source>
</evidence>
<dbReference type="GO" id="GO:0006355">
    <property type="term" value="P:regulation of DNA-templated transcription"/>
    <property type="evidence" value="ECO:0007669"/>
    <property type="project" value="InterPro"/>
</dbReference>
<evidence type="ECO:0000256" key="1">
    <source>
        <dbReference type="ARBA" id="ARBA00001968"/>
    </source>
</evidence>
<dbReference type="CDD" id="cd07936">
    <property type="entry name" value="SCAN"/>
    <property type="match status" value="1"/>
</dbReference>
<reference evidence="9" key="1">
    <citation type="submission" date="2009-12" db="EMBL/GenBank/DDBJ databases">
        <title>The Genome Sequence of Anolis carolinensis (Green Anole Lizard).</title>
        <authorList>
            <consortium name="The Genome Sequencing Platform"/>
            <person name="Di Palma F."/>
            <person name="Alfoldi J."/>
            <person name="Heiman D."/>
            <person name="Young S."/>
            <person name="Grabherr M."/>
            <person name="Johnson J."/>
            <person name="Lander E.S."/>
            <person name="Lindblad-Toh K."/>
        </authorList>
    </citation>
    <scope>NUCLEOTIDE SEQUENCE [LARGE SCALE GENOMIC DNA]</scope>
    <source>
        <strain evidence="9">JBL SC #1</strain>
    </source>
</reference>
<dbReference type="PROSITE" id="PS50804">
    <property type="entry name" value="SCAN_BOX"/>
    <property type="match status" value="1"/>
</dbReference>
<dbReference type="FunFam" id="1.10.4020.10:FF:000005">
    <property type="entry name" value="Uncharacterized protein"/>
    <property type="match status" value="1"/>
</dbReference>
<dbReference type="SMART" id="SM00349">
    <property type="entry name" value="KRAB"/>
    <property type="match status" value="1"/>
</dbReference>
<dbReference type="SMART" id="SM00431">
    <property type="entry name" value="SCAN"/>
    <property type="match status" value="1"/>
</dbReference>
<comment type="cofactor">
    <cofactor evidence="1">
        <name>a divalent metal cation</name>
        <dbReference type="ChEBI" id="CHEBI:60240"/>
    </cofactor>
</comment>
<evidence type="ECO:0000313" key="10">
    <source>
        <dbReference type="Proteomes" id="UP000001646"/>
    </source>
</evidence>
<dbReference type="PROSITE" id="PS50805">
    <property type="entry name" value="KRAB"/>
    <property type="match status" value="1"/>
</dbReference>
<evidence type="ECO:0000313" key="9">
    <source>
        <dbReference type="Ensembl" id="ENSACAP00000027349.1"/>
    </source>
</evidence>
<dbReference type="Pfam" id="PF02023">
    <property type="entry name" value="SCAN"/>
    <property type="match status" value="1"/>
</dbReference>
<sequence length="759" mass="86044">MANAKPPAGEVPPLLAMWESSWRRRSDWVSLARLVEEERVCLPKREMALLPRLEPGCKNRRRVGKQEALDPEPSTDPPAFPAGNGGQFWEGGLLGKGLRGDSPPSEAAPSQSFRQFNYKETLGPREVCSRLHSLCRLWLKPEEHTKAEMVDLVLLEQFLAVLPAEMERWVRECGAETSSQAVALAEGFLLSREEEETEKQQQAVDLCAEVATALERHPSTSSRILDCAEQREPPRSTRGESEITHTGLPLPFDVLSTHSVTPDQVTFQEVTVSFSEEEWAMLNPDQRALHQQVMKENVEMVSFLTTHREGESFQCQNCGRKQERCLSCQQARHLDTSIFKHTAPLRNLDLVTLAISLLLQMEIERLQRRNRYLLQVLLFLKRKLERRGKSLDPVAAQSPVLSWYGTTPEPRRWWVRPRTHRRWWREEVLPLWDEEMWVSNFRMSKETLFELSNCLRPHLERQVTTLRQPISVEERVAIAIWWLSSPLLYRKVASRFGVGESTVAIIGIEVCLAIEKELLGKTVQLGDYRQIMAGFADLGFPHCIGAIDETHIPVRPPVRRPGTLLNGKNSYIVLQGTTDHAGRFIDIEVGHSGRNHDAHVFRHSTIYQAMEEGVFVPGNPHMEFNGVQIPPLILGDGAYPLRTWLMKPYGGNLDKRKQTFNLSLCRARNVVERAFGRLKSRWGCLSSHLTVAEKNFVPIVSACVVLHNICETKGHVLTPQVPARRKHVLPAQEESELGKGVGEGEKVRSAVAGLLMGER</sequence>
<dbReference type="Gene3D" id="1.10.4020.10">
    <property type="entry name" value="DNA breaking-rejoining enzymes"/>
    <property type="match status" value="1"/>
</dbReference>
<feature type="domain" description="SCAN box" evidence="7">
    <location>
        <begin position="111"/>
        <end position="193"/>
    </location>
</feature>
<dbReference type="SUPFAM" id="SSF109640">
    <property type="entry name" value="KRAB domain (Kruppel-associated box)"/>
    <property type="match status" value="1"/>
</dbReference>
<dbReference type="Proteomes" id="UP000001646">
    <property type="component" value="Unplaced"/>
</dbReference>